<dbReference type="AlphaFoldDB" id="A0A4D7B6G1"/>
<accession>A0A4D7B6G1</accession>
<evidence type="ECO:0000313" key="1">
    <source>
        <dbReference type="EMBL" id="QCI63567.1"/>
    </source>
</evidence>
<proteinExistence type="predicted"/>
<organism evidence="1 2">
    <name type="scientific">Phreatobacter stygius</name>
    <dbReference type="NCBI Taxonomy" id="1940610"/>
    <lineage>
        <taxon>Bacteria</taxon>
        <taxon>Pseudomonadati</taxon>
        <taxon>Pseudomonadota</taxon>
        <taxon>Alphaproteobacteria</taxon>
        <taxon>Hyphomicrobiales</taxon>
        <taxon>Phreatobacteraceae</taxon>
        <taxon>Phreatobacter</taxon>
    </lineage>
</organism>
<dbReference type="RefSeq" id="WP_136959025.1">
    <property type="nucleotide sequence ID" value="NZ_CP039690.1"/>
</dbReference>
<reference evidence="1 2" key="1">
    <citation type="submission" date="2019-04" db="EMBL/GenBank/DDBJ databases">
        <title>Phreatobacter aquaticus sp. nov.</title>
        <authorList>
            <person name="Choi A."/>
        </authorList>
    </citation>
    <scope>NUCLEOTIDE SEQUENCE [LARGE SCALE GENOMIC DNA]</scope>
    <source>
        <strain evidence="1 2">KCTC 52518</strain>
    </source>
</reference>
<sequence>MITYKHSQDCFVASAFDQVSATIARAAAVRREPRFIRADRQNFSATARDPRRKRLAQGWVRAFLREGL</sequence>
<evidence type="ECO:0000313" key="2">
    <source>
        <dbReference type="Proteomes" id="UP000298781"/>
    </source>
</evidence>
<dbReference type="KEGG" id="pstg:E8M01_04530"/>
<keyword evidence="2" id="KW-1185">Reference proteome</keyword>
<dbReference type="Proteomes" id="UP000298781">
    <property type="component" value="Chromosome"/>
</dbReference>
<protein>
    <submittedName>
        <fullName evidence="1">Uncharacterized protein</fullName>
    </submittedName>
</protein>
<gene>
    <name evidence="1" type="ORF">E8M01_04530</name>
</gene>
<name>A0A4D7B6G1_9HYPH</name>
<dbReference type="EMBL" id="CP039690">
    <property type="protein sequence ID" value="QCI63567.1"/>
    <property type="molecule type" value="Genomic_DNA"/>
</dbReference>
<dbReference type="OrthoDB" id="10006917at2"/>